<keyword evidence="4 7" id="KW-1133">Transmembrane helix</keyword>
<dbReference type="EMBL" id="VCGU01000011">
    <property type="protein sequence ID" value="TRY67448.1"/>
    <property type="molecule type" value="Genomic_DNA"/>
</dbReference>
<feature type="transmembrane region" description="Helical" evidence="7">
    <location>
        <begin position="382"/>
        <end position="401"/>
    </location>
</feature>
<evidence type="ECO:0000256" key="7">
    <source>
        <dbReference type="SAM" id="Phobius"/>
    </source>
</evidence>
<evidence type="ECO:0000256" key="4">
    <source>
        <dbReference type="ARBA" id="ARBA00022989"/>
    </source>
</evidence>
<feature type="transmembrane region" description="Helical" evidence="7">
    <location>
        <begin position="20"/>
        <end position="48"/>
    </location>
</feature>
<dbReference type="AlphaFoldDB" id="A0A553NPS9"/>
<name>A0A553NPS9_TIGCA</name>
<sequence length="796" mass="87580">MSRKRIIEGVKSAIELLKGVPWRGLLAILGGFTIQLVLGAYNSFANIMPYMVSYMRKYSADDKEDLNYSTFIIVQSAFGVTQGCVLPIGSVLVRAIGVKAAVICGSLLFVTGPFLSSWTVKQELWMVVVSYGILSSIGHNLAIIPTLTIPMAWFPQRRGLVAGVVVSGFGMGALVFNQFQTHFANPRNLPVCSNGTDAGYFVDDEILLQVPALLKYSSALYAALLGVGAYLLLSMTPPKEAYLRRPSVWSIQVGPTMSPSPLQYPTKPEKEPMPSLSQATIPSLSSSLSCSQSLQMRLRSIRKALGPIDQILCKREFYPLWVSRFGLVMISQGFFAFYKAFGLKELGYNDDFLSTVGALAAIFNCAGRVGFGFLLDRFSYKSLMLVESVIVLGLSSSFYWMASASQYGMAASLWLLNLFSTGVFSMHPAVCNKIFGPNLDSIAIGMVGSSDIVNNLLIGFLSRPLMVHLGWMGYFLFANIMPYMCPILRKYSADDKRGFELQHLHNRTNLHSVSLKAVFFPWEVFLSEQSGSRAAVICGSLLFRHRALPLILDSQARNCGWWWCPTESCPPIGPQPGHYPPLTIPMAWFPATQRTRGRGGGVGFRHARPSVQPSSKTHFANSQESSSVFQWERPCGIFVDDEILLQVPALLKYSVPCMPPSRRGGFIFCSALTPPKEAYLRRPSVWSIQVGPTMSPSPLPVSHKPEKEPMPSLSQSDHSILIAFGLKELGYNDDFLSTVGALAAIFNCAGRVGFGFLLDRFSYKFHENPIIPGLIHPHNSVPNMNTVANGPRKVDG</sequence>
<evidence type="ECO:0000256" key="5">
    <source>
        <dbReference type="ARBA" id="ARBA00023136"/>
    </source>
</evidence>
<feature type="transmembrane region" description="Helical" evidence="7">
    <location>
        <begin position="124"/>
        <end position="147"/>
    </location>
</feature>
<keyword evidence="5 7" id="KW-0472">Membrane</keyword>
<dbReference type="SUPFAM" id="SSF103473">
    <property type="entry name" value="MFS general substrate transporter"/>
    <property type="match status" value="1"/>
</dbReference>
<feature type="transmembrane region" description="Helical" evidence="7">
    <location>
        <begin position="68"/>
        <end position="93"/>
    </location>
</feature>
<dbReference type="InterPro" id="IPR036259">
    <property type="entry name" value="MFS_trans_sf"/>
</dbReference>
<dbReference type="InterPro" id="IPR052983">
    <property type="entry name" value="MFS_Riboflavin_Transporter"/>
</dbReference>
<dbReference type="GO" id="GO:0022857">
    <property type="term" value="F:transmembrane transporter activity"/>
    <property type="evidence" value="ECO:0007669"/>
    <property type="project" value="InterPro"/>
</dbReference>
<feature type="transmembrane region" description="Helical" evidence="7">
    <location>
        <begin position="352"/>
        <end position="375"/>
    </location>
</feature>
<comment type="subcellular location">
    <subcellularLocation>
        <location evidence="1">Membrane</location>
        <topology evidence="1">Multi-pass membrane protein</topology>
    </subcellularLocation>
</comment>
<evidence type="ECO:0000256" key="2">
    <source>
        <dbReference type="ARBA" id="ARBA00022448"/>
    </source>
</evidence>
<organism evidence="8 9">
    <name type="scientific">Tigriopus californicus</name>
    <name type="common">Marine copepod</name>
    <dbReference type="NCBI Taxonomy" id="6832"/>
    <lineage>
        <taxon>Eukaryota</taxon>
        <taxon>Metazoa</taxon>
        <taxon>Ecdysozoa</taxon>
        <taxon>Arthropoda</taxon>
        <taxon>Crustacea</taxon>
        <taxon>Multicrustacea</taxon>
        <taxon>Hexanauplia</taxon>
        <taxon>Copepoda</taxon>
        <taxon>Harpacticoida</taxon>
        <taxon>Harpacticidae</taxon>
        <taxon>Tigriopus</taxon>
    </lineage>
</organism>
<proteinExistence type="predicted"/>
<keyword evidence="3 7" id="KW-0812">Transmembrane</keyword>
<protein>
    <recommendedName>
        <fullName evidence="10">Major facilitator superfamily (MFS) profile domain-containing protein</fullName>
    </recommendedName>
</protein>
<evidence type="ECO:0000256" key="3">
    <source>
        <dbReference type="ARBA" id="ARBA00022692"/>
    </source>
</evidence>
<evidence type="ECO:0000313" key="9">
    <source>
        <dbReference type="Proteomes" id="UP000318571"/>
    </source>
</evidence>
<keyword evidence="9" id="KW-1185">Reference proteome</keyword>
<evidence type="ECO:0000313" key="8">
    <source>
        <dbReference type="EMBL" id="TRY67448.1"/>
    </source>
</evidence>
<feature type="transmembrane region" description="Helical" evidence="7">
    <location>
        <begin position="218"/>
        <end position="235"/>
    </location>
</feature>
<comment type="caution">
    <text evidence="8">The sequence shown here is derived from an EMBL/GenBank/DDBJ whole genome shotgun (WGS) entry which is preliminary data.</text>
</comment>
<keyword evidence="2" id="KW-0813">Transport</keyword>
<feature type="transmembrane region" description="Helical" evidence="7">
    <location>
        <begin position="159"/>
        <end position="179"/>
    </location>
</feature>
<dbReference type="PANTHER" id="PTHR43385:SF1">
    <property type="entry name" value="RIBOFLAVIN TRANSPORTER RIBJ"/>
    <property type="match status" value="1"/>
</dbReference>
<gene>
    <name evidence="8" type="ORF">TCAL_03737</name>
</gene>
<feature type="region of interest" description="Disordered" evidence="6">
    <location>
        <begin position="599"/>
        <end position="619"/>
    </location>
</feature>
<dbReference type="Gene3D" id="1.20.1250.20">
    <property type="entry name" value="MFS general substrate transporter like domains"/>
    <property type="match status" value="2"/>
</dbReference>
<reference evidence="8 9" key="1">
    <citation type="journal article" date="2018" name="Nat. Ecol. Evol.">
        <title>Genomic signatures of mitonuclear coevolution across populations of Tigriopus californicus.</title>
        <authorList>
            <person name="Barreto F.S."/>
            <person name="Watson E.T."/>
            <person name="Lima T.G."/>
            <person name="Willett C.S."/>
            <person name="Edmands S."/>
            <person name="Li W."/>
            <person name="Burton R.S."/>
        </authorList>
    </citation>
    <scope>NUCLEOTIDE SEQUENCE [LARGE SCALE GENOMIC DNA]</scope>
    <source>
        <strain evidence="8 9">San Diego</strain>
    </source>
</reference>
<dbReference type="InterPro" id="IPR011701">
    <property type="entry name" value="MFS"/>
</dbReference>
<feature type="transmembrane region" description="Helical" evidence="7">
    <location>
        <begin position="321"/>
        <end position="340"/>
    </location>
</feature>
<dbReference type="PANTHER" id="PTHR43385">
    <property type="entry name" value="RIBOFLAVIN TRANSPORTER RIBJ"/>
    <property type="match status" value="1"/>
</dbReference>
<dbReference type="Proteomes" id="UP000318571">
    <property type="component" value="Chromosome 4"/>
</dbReference>
<evidence type="ECO:0000256" key="6">
    <source>
        <dbReference type="SAM" id="MobiDB-lite"/>
    </source>
</evidence>
<dbReference type="Pfam" id="PF07690">
    <property type="entry name" value="MFS_1"/>
    <property type="match status" value="1"/>
</dbReference>
<evidence type="ECO:0000256" key="1">
    <source>
        <dbReference type="ARBA" id="ARBA00004141"/>
    </source>
</evidence>
<feature type="transmembrane region" description="Helical" evidence="7">
    <location>
        <begin position="407"/>
        <end position="430"/>
    </location>
</feature>
<dbReference type="GO" id="GO:0016020">
    <property type="term" value="C:membrane"/>
    <property type="evidence" value="ECO:0007669"/>
    <property type="project" value="UniProtKB-SubCell"/>
</dbReference>
<feature type="transmembrane region" description="Helical" evidence="7">
    <location>
        <begin position="100"/>
        <end position="118"/>
    </location>
</feature>
<accession>A0A553NPS9</accession>
<evidence type="ECO:0008006" key="10">
    <source>
        <dbReference type="Google" id="ProtNLM"/>
    </source>
</evidence>